<organism evidence="1 2">
    <name type="scientific">Didymodactylos carnosus</name>
    <dbReference type="NCBI Taxonomy" id="1234261"/>
    <lineage>
        <taxon>Eukaryota</taxon>
        <taxon>Metazoa</taxon>
        <taxon>Spiralia</taxon>
        <taxon>Gnathifera</taxon>
        <taxon>Rotifera</taxon>
        <taxon>Eurotatoria</taxon>
        <taxon>Bdelloidea</taxon>
        <taxon>Philodinida</taxon>
        <taxon>Philodinidae</taxon>
        <taxon>Didymodactylos</taxon>
    </lineage>
</organism>
<comment type="caution">
    <text evidence="1">The sequence shown here is derived from an EMBL/GenBank/DDBJ whole genome shotgun (WGS) entry which is preliminary data.</text>
</comment>
<proteinExistence type="predicted"/>
<gene>
    <name evidence="1" type="ORF">SRO942_LOCUS50024</name>
</gene>
<evidence type="ECO:0000313" key="2">
    <source>
        <dbReference type="Proteomes" id="UP000681722"/>
    </source>
</evidence>
<feature type="non-terminal residue" evidence="1">
    <location>
        <position position="18"/>
    </location>
</feature>
<dbReference type="Proteomes" id="UP000681722">
    <property type="component" value="Unassembled WGS sequence"/>
</dbReference>
<dbReference type="EMBL" id="CAJOBC010138484">
    <property type="protein sequence ID" value="CAF4636980.1"/>
    <property type="molecule type" value="Genomic_DNA"/>
</dbReference>
<sequence length="18" mass="2211">MKEYDRGHNSMAKWPYPT</sequence>
<name>A0A8S2ZNG7_9BILA</name>
<accession>A0A8S2ZNG7</accession>
<reference evidence="1" key="1">
    <citation type="submission" date="2021-02" db="EMBL/GenBank/DDBJ databases">
        <authorList>
            <person name="Nowell W R."/>
        </authorList>
    </citation>
    <scope>NUCLEOTIDE SEQUENCE</scope>
</reference>
<protein>
    <submittedName>
        <fullName evidence="1">Uncharacterized protein</fullName>
    </submittedName>
</protein>
<evidence type="ECO:0000313" key="1">
    <source>
        <dbReference type="EMBL" id="CAF4636980.1"/>
    </source>
</evidence>
<dbReference type="AlphaFoldDB" id="A0A8S2ZNG7"/>